<name>A0ABW4AIP1_9ACTN</name>
<dbReference type="PROSITE" id="PS50294">
    <property type="entry name" value="WD_REPEATS_REGION"/>
    <property type="match status" value="2"/>
</dbReference>
<gene>
    <name evidence="3" type="ORF">ACFQ5G_32820</name>
</gene>
<dbReference type="Proteomes" id="UP001597183">
    <property type="component" value="Unassembled WGS sequence"/>
</dbReference>
<dbReference type="SUPFAM" id="SSF50952">
    <property type="entry name" value="Soluble quinoprotein glucose dehydrogenase"/>
    <property type="match status" value="1"/>
</dbReference>
<dbReference type="SUPFAM" id="SSF52540">
    <property type="entry name" value="P-loop containing nucleoside triphosphate hydrolases"/>
    <property type="match status" value="1"/>
</dbReference>
<dbReference type="SUPFAM" id="SSF50998">
    <property type="entry name" value="Quinoprotein alcohol dehydrogenase-like"/>
    <property type="match status" value="1"/>
</dbReference>
<dbReference type="SMART" id="SM00320">
    <property type="entry name" value="WD40"/>
    <property type="match status" value="7"/>
</dbReference>
<keyword evidence="4" id="KW-1185">Reference proteome</keyword>
<organism evidence="3 4">
    <name type="scientific">Actinoplanes sichuanensis</name>
    <dbReference type="NCBI Taxonomy" id="512349"/>
    <lineage>
        <taxon>Bacteria</taxon>
        <taxon>Bacillati</taxon>
        <taxon>Actinomycetota</taxon>
        <taxon>Actinomycetes</taxon>
        <taxon>Micromonosporales</taxon>
        <taxon>Micromonosporaceae</taxon>
        <taxon>Actinoplanes</taxon>
    </lineage>
</organism>
<keyword evidence="1" id="KW-0853">WD repeat</keyword>
<dbReference type="PANTHER" id="PTHR19879:SF9">
    <property type="entry name" value="TRANSCRIPTION INITIATION FACTOR TFIID SUBUNIT 5"/>
    <property type="match status" value="1"/>
</dbReference>
<dbReference type="EMBL" id="JBHTMK010000043">
    <property type="protein sequence ID" value="MFD1370143.1"/>
    <property type="molecule type" value="Genomic_DNA"/>
</dbReference>
<reference evidence="4" key="1">
    <citation type="journal article" date="2019" name="Int. J. Syst. Evol. Microbiol.">
        <title>The Global Catalogue of Microorganisms (GCM) 10K type strain sequencing project: providing services to taxonomists for standard genome sequencing and annotation.</title>
        <authorList>
            <consortium name="The Broad Institute Genomics Platform"/>
            <consortium name="The Broad Institute Genome Sequencing Center for Infectious Disease"/>
            <person name="Wu L."/>
            <person name="Ma J."/>
        </authorList>
    </citation>
    <scope>NUCLEOTIDE SEQUENCE [LARGE SCALE GENOMIC DNA]</scope>
    <source>
        <strain evidence="4">CCM 7526</strain>
    </source>
</reference>
<dbReference type="RefSeq" id="WP_317790833.1">
    <property type="nucleotide sequence ID" value="NZ_AP028461.1"/>
</dbReference>
<sequence>MTEPRPSEPERPAAIQRARAGVRSWVRAAGRRTRSGLRSASPYAILAFLTASAVAPVAGAGLGASDAFAVALDQLGGLGGNYLADTLNETAKRLRAQDPEAAGWSEEQWRDAIAADLLPRLAAADERGRALHEEVSRVLREVDAVGAAITEAANTDEELRHLLEAAFRELGMGVGELGWMIDEVRQSVDDLRRQFAVQSLALSRQLEQVRRHLAEVTREQLPTGDEVPADIPGGVVPPYPGLVSFQPEDAPRFRGRETQIAQLLSRLAEQAVGGLPLIVTGVSGAGKSSLLRAGLLPALGAGALGDEPTSWAWVLTSPGPSPLADLVTRLHALTATRRRDRTGPDHEVPHDDLLKAVRAEPHRLGVLAAEAAAAGRRPVIVIDQFEELFTQCPDPAERLAYASALASAAPALVVIAVRSDFYRDCAALPPLARILAAGHVVLGALDADAIRRAVVEPAEHAGLTVEPGLPDLLLHDLGADGRDGYEPGALPLLAHALRATWDRREGIRLTVAAYRATGGIRHAIAETAEGIYLDLPPEDRDRLRDALLALVVVTADGTAARRRGERAASDSRVLRRLVRARLVTVGTDTVEISHEALLTSWPRLAGWVAEAREDLLLRQSVIEAARDWDRSGRDPDLLPRGSRLLAARDRVPTGDGVPPLVGEYLAAGDAAAEREQRARERATRRLRRMVAGLAVALLLAVGGGLVAVQGQRTAGAAGRDARSRQYAAEALALLDHDEPAAVRRALAAWGEEPTVEARGALLSAQMVRFAGHLGTVPGGNSAAVSPDGSRIAIGDDKGVVRLWDTATLTEVGPPLTYPAPPENLDKVWVNSVQFSSDGRYLASGAIVPDGVRIWDATTGELIRALPAYGAVGWLPGTTTVVSTRTDGARDLGFWDAVTGRSIRTMAAGGDGVMSLSVSRDGKYVATAGADARAEVRRIGDGARTMSLTGPAFLAFAPDGSLITNEPGTSGHSRLKQWEPATGRKLRDITPSDHTSAPPAPFAVTGDGMIIAAAALRNVDLWSLSNATQSTMRTGLSSYGAAAASANGQVVVVTAPTGPSVVHRRLVNALNTDGEVYGAVFSPDGRRIAAGGQDGTVRVWDTATRERTGSFRPAGPVSGLVYATDDLLALVTAARTLELWDETGRRHDSVDLSRCTGDLAVSRDGRLLAVALFTCLGESDAWLSGEIRVYDVAARRMRGTIALEKPDEERNESTYALAFSADGSVLHAGVTRSSVARADAGFSGVLRSWRVADLTPVGEPHPLGGYQPLDLVVAPDGRSMAVTGTNRFVDVRSGDGAVSLWTTAEQGDQIDRVAFSPDGRTLAVGDRSGPIHLWDTATRARTATLRGHIGVVRALAFAPDGGLLVSGSFDSLVSVWPLDPAVAGRRLCGIATALSRNDAQPLPEPCRRFRQ</sequence>
<accession>A0ABW4AIP1</accession>
<dbReference type="PROSITE" id="PS50082">
    <property type="entry name" value="WD_REPEATS_2"/>
    <property type="match status" value="3"/>
</dbReference>
<feature type="repeat" description="WD" evidence="1">
    <location>
        <begin position="1302"/>
        <end position="1343"/>
    </location>
</feature>
<dbReference type="InterPro" id="IPR011041">
    <property type="entry name" value="Quinoprot_gluc/sorb_DH_b-prop"/>
</dbReference>
<dbReference type="Gene3D" id="2.130.10.10">
    <property type="entry name" value="YVTN repeat-like/Quinoprotein amine dehydrogenase"/>
    <property type="match status" value="4"/>
</dbReference>
<dbReference type="PANTHER" id="PTHR19879">
    <property type="entry name" value="TRANSCRIPTION INITIATION FACTOR TFIID"/>
    <property type="match status" value="1"/>
</dbReference>
<dbReference type="InterPro" id="IPR001680">
    <property type="entry name" value="WD40_rpt"/>
</dbReference>
<feature type="repeat" description="WD" evidence="1">
    <location>
        <begin position="1344"/>
        <end position="1375"/>
    </location>
</feature>
<evidence type="ECO:0000256" key="1">
    <source>
        <dbReference type="PROSITE-ProRule" id="PRU00221"/>
    </source>
</evidence>
<feature type="domain" description="Novel STAND NTPase 1" evidence="2">
    <location>
        <begin position="238"/>
        <end position="636"/>
    </location>
</feature>
<comment type="caution">
    <text evidence="3">The sequence shown here is derived from an EMBL/GenBank/DDBJ whole genome shotgun (WGS) entry which is preliminary data.</text>
</comment>
<dbReference type="Pfam" id="PF00400">
    <property type="entry name" value="WD40"/>
    <property type="match status" value="5"/>
</dbReference>
<dbReference type="InterPro" id="IPR015943">
    <property type="entry name" value="WD40/YVTN_repeat-like_dom_sf"/>
</dbReference>
<proteinExistence type="predicted"/>
<evidence type="ECO:0000259" key="2">
    <source>
        <dbReference type="Pfam" id="PF20703"/>
    </source>
</evidence>
<feature type="repeat" description="WD" evidence="1">
    <location>
        <begin position="1068"/>
        <end position="1109"/>
    </location>
</feature>
<evidence type="ECO:0000313" key="4">
    <source>
        <dbReference type="Proteomes" id="UP001597183"/>
    </source>
</evidence>
<dbReference type="InterPro" id="IPR049052">
    <property type="entry name" value="nSTAND1"/>
</dbReference>
<dbReference type="InterPro" id="IPR027417">
    <property type="entry name" value="P-loop_NTPase"/>
</dbReference>
<evidence type="ECO:0000313" key="3">
    <source>
        <dbReference type="EMBL" id="MFD1370143.1"/>
    </source>
</evidence>
<protein>
    <submittedName>
        <fullName evidence="3">AAA family ATPase</fullName>
    </submittedName>
</protein>
<dbReference type="InterPro" id="IPR011047">
    <property type="entry name" value="Quinoprotein_ADH-like_sf"/>
</dbReference>
<dbReference type="Pfam" id="PF20703">
    <property type="entry name" value="nSTAND1"/>
    <property type="match status" value="1"/>
</dbReference>